<accession>A0A1Z4KFX6</accession>
<evidence type="ECO:0000256" key="1">
    <source>
        <dbReference type="ARBA" id="ARBA00004196"/>
    </source>
</evidence>
<sequence length="319" mass="36153">MKKHFYYHIQLFLVIAISCLISISCQSSLPDKISSNLECRLINHELGETCVPLNPQRIIVTDQVALEDVIALGLKPMGAPDTTYVASKSSFLKSKMSGINYIGKEDQFNLEKILNLHPDLIISLYGINSANYQLFSKIAPTVQFKYVHAKWQTSFRQIGEVLGKAEQAENLLTEYKQRLTKLRTVLNNQTNQLKVSVSRFHGGVQLPEFRSQFSFPGSILQEVGISMPNAQRQLIKTPDDTLIMLNLERIDLLDADVLFVAVDPGARELFQKYQNTRLWQTLNVAQNQRVYSVDSSYWIFGSILSANAIVDDLFKYLKG</sequence>
<dbReference type="InterPro" id="IPR002491">
    <property type="entry name" value="ABC_transptr_periplasmic_BD"/>
</dbReference>
<dbReference type="Pfam" id="PF01497">
    <property type="entry name" value="Peripla_BP_2"/>
    <property type="match status" value="1"/>
</dbReference>
<organism evidence="7 8">
    <name type="scientific">Trichormus variabilis NIES-23</name>
    <dbReference type="NCBI Taxonomy" id="1973479"/>
    <lineage>
        <taxon>Bacteria</taxon>
        <taxon>Bacillati</taxon>
        <taxon>Cyanobacteriota</taxon>
        <taxon>Cyanophyceae</taxon>
        <taxon>Nostocales</taxon>
        <taxon>Nostocaceae</taxon>
        <taxon>Trichormus</taxon>
    </lineage>
</organism>
<dbReference type="GO" id="GO:0030288">
    <property type="term" value="C:outer membrane-bounded periplasmic space"/>
    <property type="evidence" value="ECO:0007669"/>
    <property type="project" value="TreeGrafter"/>
</dbReference>
<keyword evidence="4" id="KW-0732">Signal</keyword>
<protein>
    <submittedName>
        <fullName evidence="7">Iron(III) dicitrate ABC transporter permease protein FecC</fullName>
    </submittedName>
</protein>
<evidence type="ECO:0000256" key="3">
    <source>
        <dbReference type="ARBA" id="ARBA00022448"/>
    </source>
</evidence>
<dbReference type="SUPFAM" id="SSF53807">
    <property type="entry name" value="Helical backbone' metal receptor"/>
    <property type="match status" value="1"/>
</dbReference>
<keyword evidence="3" id="KW-0813">Transport</keyword>
<comment type="similarity">
    <text evidence="2">Belongs to the bacterial solute-binding protein 8 family.</text>
</comment>
<name>A0A1Z4KFX6_ANAVA</name>
<feature type="coiled-coil region" evidence="5">
    <location>
        <begin position="158"/>
        <end position="192"/>
    </location>
</feature>
<dbReference type="PANTHER" id="PTHR30532:SF25">
    <property type="entry name" value="IRON(III) DICITRATE-BINDING PERIPLASMIC PROTEIN"/>
    <property type="match status" value="1"/>
</dbReference>
<gene>
    <name evidence="7" type="primary">fecC</name>
    <name evidence="7" type="ORF">NIES23_06410</name>
</gene>
<evidence type="ECO:0000256" key="2">
    <source>
        <dbReference type="ARBA" id="ARBA00008814"/>
    </source>
</evidence>
<dbReference type="PANTHER" id="PTHR30532">
    <property type="entry name" value="IRON III DICITRATE-BINDING PERIPLASMIC PROTEIN"/>
    <property type="match status" value="1"/>
</dbReference>
<reference evidence="7 8" key="1">
    <citation type="submission" date="2017-06" db="EMBL/GenBank/DDBJ databases">
        <title>Genome sequencing of cyanobaciteial culture collection at National Institute for Environmental Studies (NIES).</title>
        <authorList>
            <person name="Hirose Y."/>
            <person name="Shimura Y."/>
            <person name="Fujisawa T."/>
            <person name="Nakamura Y."/>
            <person name="Kawachi M."/>
        </authorList>
    </citation>
    <scope>NUCLEOTIDE SEQUENCE [LARGE SCALE GENOMIC DNA]</scope>
    <source>
        <strain evidence="7 8">NIES-23</strain>
    </source>
</reference>
<dbReference type="PROSITE" id="PS51257">
    <property type="entry name" value="PROKAR_LIPOPROTEIN"/>
    <property type="match status" value="1"/>
</dbReference>
<dbReference type="EMBL" id="AP018216">
    <property type="protein sequence ID" value="BAY67859.1"/>
    <property type="molecule type" value="Genomic_DNA"/>
</dbReference>
<proteinExistence type="inferred from homology"/>
<dbReference type="CDD" id="cd01146">
    <property type="entry name" value="FhuD"/>
    <property type="match status" value="1"/>
</dbReference>
<evidence type="ECO:0000313" key="7">
    <source>
        <dbReference type="EMBL" id="BAY67859.1"/>
    </source>
</evidence>
<evidence type="ECO:0000259" key="6">
    <source>
        <dbReference type="PROSITE" id="PS50983"/>
    </source>
</evidence>
<dbReference type="GO" id="GO:1901678">
    <property type="term" value="P:iron coordination entity transport"/>
    <property type="evidence" value="ECO:0007669"/>
    <property type="project" value="UniProtKB-ARBA"/>
</dbReference>
<dbReference type="PROSITE" id="PS50983">
    <property type="entry name" value="FE_B12_PBP"/>
    <property type="match status" value="1"/>
</dbReference>
<feature type="domain" description="Fe/B12 periplasmic-binding" evidence="6">
    <location>
        <begin position="57"/>
        <end position="319"/>
    </location>
</feature>
<keyword evidence="5" id="KW-0175">Coiled coil</keyword>
<evidence type="ECO:0000313" key="8">
    <source>
        <dbReference type="Proteomes" id="UP000217507"/>
    </source>
</evidence>
<comment type="subcellular location">
    <subcellularLocation>
        <location evidence="1">Cell envelope</location>
    </subcellularLocation>
</comment>
<dbReference type="Gene3D" id="3.40.50.1980">
    <property type="entry name" value="Nitrogenase molybdenum iron protein domain"/>
    <property type="match status" value="2"/>
</dbReference>
<dbReference type="InterPro" id="IPR051313">
    <property type="entry name" value="Bact_iron-sidero_bind"/>
</dbReference>
<evidence type="ECO:0000256" key="5">
    <source>
        <dbReference type="SAM" id="Coils"/>
    </source>
</evidence>
<evidence type="ECO:0000256" key="4">
    <source>
        <dbReference type="ARBA" id="ARBA00022729"/>
    </source>
</evidence>
<dbReference type="Proteomes" id="UP000217507">
    <property type="component" value="Chromosome"/>
</dbReference>
<dbReference type="AlphaFoldDB" id="A0A1Z4KFX6"/>